<dbReference type="AlphaFoldDB" id="A0A2W7MP64"/>
<keyword evidence="1" id="KW-0472">Membrane</keyword>
<evidence type="ECO:0000313" key="2">
    <source>
        <dbReference type="EMBL" id="PZX09800.1"/>
    </source>
</evidence>
<sequence length="328" mass="38411">MLKTTFLKNPSAKWSLISLGLFLCFLFFTPITFYFSFNFWLVFIQAFICGFLIFLTTAKVRRFTDLYNLNAKDYESSDISRILLIPFFVSIILFFLFMNYYEFKIYKKIEREGVITNATIINGQRVISGSIRRKFEKIELNVEFKTKNGEVKNYTTKVDREIFESVSKGLEVEIKYLPETPEIFKLIVGNENVQKIKGISNRNLEFTDFEKIIKLNPIDISEYLSSISEGWKYLEDEQGVYYENILKNEFFAISKSEEIIVKGHLATNPIFFIPKDKILNEKTQSEKNIGDYMILTTRTFELKDMQILHFLGINKKGGVETSMIITKK</sequence>
<keyword evidence="1" id="KW-0812">Transmembrane</keyword>
<dbReference type="EMBL" id="QKZK01000072">
    <property type="protein sequence ID" value="PZX09800.1"/>
    <property type="molecule type" value="Genomic_DNA"/>
</dbReference>
<keyword evidence="3" id="KW-1185">Reference proteome</keyword>
<accession>A0A2W7MP64</accession>
<proteinExistence type="predicted"/>
<gene>
    <name evidence="2" type="ORF">LX69_03523</name>
</gene>
<name>A0A2W7MP64_9BACT</name>
<dbReference type="RefSeq" id="WP_111447275.1">
    <property type="nucleotide sequence ID" value="NZ_QKZK01000072.1"/>
</dbReference>
<dbReference type="Proteomes" id="UP000249239">
    <property type="component" value="Unassembled WGS sequence"/>
</dbReference>
<dbReference type="OrthoDB" id="1333957at2"/>
<keyword evidence="1" id="KW-1133">Transmembrane helix</keyword>
<feature type="transmembrane region" description="Helical" evidence="1">
    <location>
        <begin position="12"/>
        <end position="33"/>
    </location>
</feature>
<protein>
    <submittedName>
        <fullName evidence="2">Uncharacterized protein</fullName>
    </submittedName>
</protein>
<feature type="transmembrane region" description="Helical" evidence="1">
    <location>
        <begin position="79"/>
        <end position="101"/>
    </location>
</feature>
<feature type="transmembrane region" description="Helical" evidence="1">
    <location>
        <begin position="39"/>
        <end position="58"/>
    </location>
</feature>
<evidence type="ECO:0000313" key="3">
    <source>
        <dbReference type="Proteomes" id="UP000249239"/>
    </source>
</evidence>
<organism evidence="2 3">
    <name type="scientific">Breznakibacter xylanolyticus</name>
    <dbReference type="NCBI Taxonomy" id="990"/>
    <lineage>
        <taxon>Bacteria</taxon>
        <taxon>Pseudomonadati</taxon>
        <taxon>Bacteroidota</taxon>
        <taxon>Bacteroidia</taxon>
        <taxon>Marinilabiliales</taxon>
        <taxon>Marinilabiliaceae</taxon>
        <taxon>Breznakibacter</taxon>
    </lineage>
</organism>
<reference evidence="2 3" key="1">
    <citation type="submission" date="2018-06" db="EMBL/GenBank/DDBJ databases">
        <title>Genomic Encyclopedia of Archaeal and Bacterial Type Strains, Phase II (KMG-II): from individual species to whole genera.</title>
        <authorList>
            <person name="Goeker M."/>
        </authorList>
    </citation>
    <scope>NUCLEOTIDE SEQUENCE [LARGE SCALE GENOMIC DNA]</scope>
    <source>
        <strain evidence="2 3">DSM 6779</strain>
    </source>
</reference>
<comment type="caution">
    <text evidence="2">The sequence shown here is derived from an EMBL/GenBank/DDBJ whole genome shotgun (WGS) entry which is preliminary data.</text>
</comment>
<evidence type="ECO:0000256" key="1">
    <source>
        <dbReference type="SAM" id="Phobius"/>
    </source>
</evidence>